<evidence type="ECO:0000313" key="1">
    <source>
        <dbReference type="EMBL" id="MPN60845.1"/>
    </source>
</evidence>
<gene>
    <name evidence="1" type="ORF">SDC9_208578</name>
</gene>
<protein>
    <submittedName>
        <fullName evidence="1">Uncharacterized protein</fullName>
    </submittedName>
</protein>
<sequence>MNNGMVNPTLFSWRPVLVRGRNPMWYPARVRNRLGTCNAVHQAFAPVTLCADVACLAWARWMKDSGGFGSGQSKAAIAF</sequence>
<dbReference type="AlphaFoldDB" id="A0A645JAZ2"/>
<organism evidence="1">
    <name type="scientific">bioreactor metagenome</name>
    <dbReference type="NCBI Taxonomy" id="1076179"/>
    <lineage>
        <taxon>unclassified sequences</taxon>
        <taxon>metagenomes</taxon>
        <taxon>ecological metagenomes</taxon>
    </lineage>
</organism>
<proteinExistence type="predicted"/>
<reference evidence="1" key="1">
    <citation type="submission" date="2019-08" db="EMBL/GenBank/DDBJ databases">
        <authorList>
            <person name="Kucharzyk K."/>
            <person name="Murdoch R.W."/>
            <person name="Higgins S."/>
            <person name="Loffler F."/>
        </authorList>
    </citation>
    <scope>NUCLEOTIDE SEQUENCE</scope>
</reference>
<accession>A0A645JAZ2</accession>
<name>A0A645JAZ2_9ZZZZ</name>
<dbReference type="EMBL" id="VSSQ01136618">
    <property type="protein sequence ID" value="MPN60845.1"/>
    <property type="molecule type" value="Genomic_DNA"/>
</dbReference>
<comment type="caution">
    <text evidence="1">The sequence shown here is derived from an EMBL/GenBank/DDBJ whole genome shotgun (WGS) entry which is preliminary data.</text>
</comment>